<dbReference type="PROSITE" id="PS50262">
    <property type="entry name" value="G_PROTEIN_RECEP_F1_2"/>
    <property type="match status" value="2"/>
</dbReference>
<reference evidence="8 9" key="1">
    <citation type="submission" date="2022-05" db="EMBL/GenBank/DDBJ databases">
        <authorList>
            <consortium name="Genoscope - CEA"/>
            <person name="William W."/>
        </authorList>
    </citation>
    <scope>NUCLEOTIDE SEQUENCE [LARGE SCALE GENOMIC DNA]</scope>
</reference>
<dbReference type="SMART" id="SM01381">
    <property type="entry name" value="7TM_GPCR_Srsx"/>
    <property type="match status" value="1"/>
</dbReference>
<dbReference type="GO" id="GO:0004930">
    <property type="term" value="F:G protein-coupled receptor activity"/>
    <property type="evidence" value="ECO:0007669"/>
    <property type="project" value="InterPro"/>
</dbReference>
<feature type="transmembrane region" description="Helical" evidence="6">
    <location>
        <begin position="110"/>
        <end position="135"/>
    </location>
</feature>
<keyword evidence="9" id="KW-1185">Reference proteome</keyword>
<evidence type="ECO:0000256" key="2">
    <source>
        <dbReference type="ARBA" id="ARBA00022475"/>
    </source>
</evidence>
<accession>A0AAU9WI55</accession>
<sequence length="524" mass="59768">SAANILLASLAVSDLFVGLLIEPFYITLVLTNPPSHSPTLIVFEFLNILLCSASFTTTAAIGIDRLLALQLHLRYKAVVTPLRVTWAVIAIWIISVILSSTRLWTTTRFYLTLSSITFVSLAVSFVVYLKIYLIVRRHRLQIAHQQQQQQPQQQRLTQYNGFLSIKICVVIKQVWKFQVKMQNTNYLPNRHLFQGNTLLVGNTNSPRKSRAVMKADVMINATQSSNNYQHNSASKFEKISDFVIGLDYENRLHYVIAFCAVNVIFCITASFGNIAILLALWRTPSLHSAANVLLASLAVSDLFVGLLIEPFYITLVLTNATFHSRTVIVFEFLGIFLCTASFTTTTAIGIDRLLALQLHLRYKAVVTPLRITWAVTAIWIISGILSSTRLWTNEQCYLSLSSMTFVSLAVNFFVYLKIYLIVRRHRLQIAHQQQQQQPQQQQPREENIFRKMRKSTINTFLVCILLICCYMPHSIMIMSNVFRPNILGITSMILLLNSSLNPVLYCWRIREIGTAMKYTFRCCF</sequence>
<feature type="transmembrane region" description="Helical" evidence="6">
    <location>
        <begin position="327"/>
        <end position="350"/>
    </location>
</feature>
<evidence type="ECO:0000313" key="9">
    <source>
        <dbReference type="Proteomes" id="UP001159428"/>
    </source>
</evidence>
<evidence type="ECO:0000259" key="7">
    <source>
        <dbReference type="PROSITE" id="PS50262"/>
    </source>
</evidence>
<evidence type="ECO:0000256" key="4">
    <source>
        <dbReference type="ARBA" id="ARBA00022989"/>
    </source>
</evidence>
<feature type="transmembrane region" description="Helical" evidence="6">
    <location>
        <begin position="40"/>
        <end position="63"/>
    </location>
</feature>
<feature type="domain" description="G-protein coupled receptors family 1 profile" evidence="7">
    <location>
        <begin position="1"/>
        <end position="99"/>
    </location>
</feature>
<feature type="transmembrane region" description="Helical" evidence="6">
    <location>
        <begin position="459"/>
        <end position="479"/>
    </location>
</feature>
<dbReference type="Pfam" id="PF00001">
    <property type="entry name" value="7tm_1"/>
    <property type="match status" value="2"/>
</dbReference>
<comment type="subcellular location">
    <subcellularLocation>
        <location evidence="1">Cell membrane</location>
        <topology evidence="1">Multi-pass membrane protein</topology>
    </subcellularLocation>
</comment>
<feature type="transmembrane region" description="Helical" evidence="6">
    <location>
        <begin position="485"/>
        <end position="507"/>
    </location>
</feature>
<evidence type="ECO:0000256" key="5">
    <source>
        <dbReference type="ARBA" id="ARBA00023136"/>
    </source>
</evidence>
<evidence type="ECO:0000313" key="8">
    <source>
        <dbReference type="EMBL" id="CAH3115800.1"/>
    </source>
</evidence>
<feature type="transmembrane region" description="Helical" evidence="6">
    <location>
        <begin position="397"/>
        <end position="416"/>
    </location>
</feature>
<dbReference type="Gene3D" id="1.20.1070.10">
    <property type="entry name" value="Rhodopsin 7-helix transmembrane proteins"/>
    <property type="match status" value="2"/>
</dbReference>
<feature type="non-terminal residue" evidence="8">
    <location>
        <position position="1"/>
    </location>
</feature>
<dbReference type="GO" id="GO:0005886">
    <property type="term" value="C:plasma membrane"/>
    <property type="evidence" value="ECO:0007669"/>
    <property type="project" value="UniProtKB-SubCell"/>
</dbReference>
<dbReference type="Proteomes" id="UP001159428">
    <property type="component" value="Unassembled WGS sequence"/>
</dbReference>
<dbReference type="PRINTS" id="PR00237">
    <property type="entry name" value="GPCRRHODOPSN"/>
</dbReference>
<keyword evidence="4 6" id="KW-1133">Transmembrane helix</keyword>
<proteinExistence type="predicted"/>
<gene>
    <name evidence="8" type="ORF">PMEA_00006766</name>
</gene>
<evidence type="ECO:0000256" key="3">
    <source>
        <dbReference type="ARBA" id="ARBA00022692"/>
    </source>
</evidence>
<keyword evidence="2" id="KW-1003">Cell membrane</keyword>
<name>A0AAU9WI55_9CNID</name>
<dbReference type="CDD" id="cd00637">
    <property type="entry name" value="7tm_classA_rhodopsin-like"/>
    <property type="match status" value="1"/>
</dbReference>
<feature type="transmembrane region" description="Helical" evidence="6">
    <location>
        <begin position="7"/>
        <end position="28"/>
    </location>
</feature>
<feature type="transmembrane region" description="Helical" evidence="6">
    <location>
        <begin position="84"/>
        <end position="104"/>
    </location>
</feature>
<dbReference type="AlphaFoldDB" id="A0AAU9WI55"/>
<feature type="domain" description="G-protein coupled receptors family 1 profile" evidence="7">
    <location>
        <begin position="272"/>
        <end position="505"/>
    </location>
</feature>
<dbReference type="PANTHER" id="PTHR22750">
    <property type="entry name" value="G-PROTEIN COUPLED RECEPTOR"/>
    <property type="match status" value="1"/>
</dbReference>
<dbReference type="EMBL" id="CALNXJ010000015">
    <property type="protein sequence ID" value="CAH3115800.1"/>
    <property type="molecule type" value="Genomic_DNA"/>
</dbReference>
<comment type="caution">
    <text evidence="8">The sequence shown here is derived from an EMBL/GenBank/DDBJ whole genome shotgun (WGS) entry which is preliminary data.</text>
</comment>
<keyword evidence="3 6" id="KW-0812">Transmembrane</keyword>
<evidence type="ECO:0000256" key="6">
    <source>
        <dbReference type="SAM" id="Phobius"/>
    </source>
</evidence>
<feature type="transmembrane region" description="Helical" evidence="6">
    <location>
        <begin position="292"/>
        <end position="315"/>
    </location>
</feature>
<keyword evidence="5 6" id="KW-0472">Membrane</keyword>
<dbReference type="InterPro" id="IPR017452">
    <property type="entry name" value="GPCR_Rhodpsn_7TM"/>
</dbReference>
<dbReference type="InterPro" id="IPR000276">
    <property type="entry name" value="GPCR_Rhodpsn"/>
</dbReference>
<protein>
    <recommendedName>
        <fullName evidence="7">G-protein coupled receptors family 1 profile domain-containing protein</fullName>
    </recommendedName>
</protein>
<dbReference type="SUPFAM" id="SSF81321">
    <property type="entry name" value="Family A G protein-coupled receptor-like"/>
    <property type="match status" value="2"/>
</dbReference>
<evidence type="ECO:0000256" key="1">
    <source>
        <dbReference type="ARBA" id="ARBA00004651"/>
    </source>
</evidence>
<organism evidence="8 9">
    <name type="scientific">Pocillopora meandrina</name>
    <dbReference type="NCBI Taxonomy" id="46732"/>
    <lineage>
        <taxon>Eukaryota</taxon>
        <taxon>Metazoa</taxon>
        <taxon>Cnidaria</taxon>
        <taxon>Anthozoa</taxon>
        <taxon>Hexacorallia</taxon>
        <taxon>Scleractinia</taxon>
        <taxon>Astrocoeniina</taxon>
        <taxon>Pocilloporidae</taxon>
        <taxon>Pocillopora</taxon>
    </lineage>
</organism>
<feature type="transmembrane region" description="Helical" evidence="6">
    <location>
        <begin position="254"/>
        <end position="280"/>
    </location>
</feature>